<evidence type="ECO:0000259" key="23">
    <source>
        <dbReference type="PROSITE" id="PS51132"/>
    </source>
</evidence>
<evidence type="ECO:0000256" key="3">
    <source>
        <dbReference type="ARBA" id="ARBA00022553"/>
    </source>
</evidence>
<keyword evidence="5 18" id="KW-0732">Signal</keyword>
<feature type="domain" description="G-protein coupled receptors family 2 profile 1" evidence="20">
    <location>
        <begin position="470"/>
        <end position="526"/>
    </location>
</feature>
<dbReference type="PANTHER" id="PTHR12011:SF60">
    <property type="entry name" value="ADHESION G PROTEIN-COUPLED RECEPTOR L3"/>
    <property type="match status" value="1"/>
</dbReference>
<evidence type="ECO:0000313" key="25">
    <source>
        <dbReference type="Proteomes" id="UP000005447"/>
    </source>
</evidence>
<dbReference type="Bgee" id="ENSCPOG00000010490">
    <property type="expression patterns" value="Expressed in frontal cortex and 11 other cell types or tissues"/>
</dbReference>
<evidence type="ECO:0000259" key="21">
    <source>
        <dbReference type="PROSITE" id="PS50228"/>
    </source>
</evidence>
<dbReference type="SUPFAM" id="SSF81321">
    <property type="entry name" value="Family A G protein-coupled receptor-like"/>
    <property type="match status" value="1"/>
</dbReference>
<dbReference type="Proteomes" id="UP000005447">
    <property type="component" value="Unassembled WGS sequence"/>
</dbReference>
<evidence type="ECO:0000259" key="20">
    <source>
        <dbReference type="PROSITE" id="PS50227"/>
    </source>
</evidence>
<dbReference type="FunFam" id="4.10.1240.10:FF:000004">
    <property type="entry name" value="Adhesion G protein-coupled receptor L3"/>
    <property type="match status" value="1"/>
</dbReference>
<evidence type="ECO:0000256" key="17">
    <source>
        <dbReference type="SAM" id="Phobius"/>
    </source>
</evidence>
<evidence type="ECO:0000259" key="22">
    <source>
        <dbReference type="PROSITE" id="PS50261"/>
    </source>
</evidence>
<evidence type="ECO:0000256" key="6">
    <source>
        <dbReference type="ARBA" id="ARBA00022989"/>
    </source>
</evidence>
<feature type="domain" description="SUEL-type lectin" evidence="21">
    <location>
        <begin position="35"/>
        <end position="124"/>
    </location>
</feature>
<organism evidence="24 25">
    <name type="scientific">Cavia porcellus</name>
    <name type="common">Guinea pig</name>
    <dbReference type="NCBI Taxonomy" id="10141"/>
    <lineage>
        <taxon>Eukaryota</taxon>
        <taxon>Metazoa</taxon>
        <taxon>Chordata</taxon>
        <taxon>Craniata</taxon>
        <taxon>Vertebrata</taxon>
        <taxon>Euteleostomi</taxon>
        <taxon>Mammalia</taxon>
        <taxon>Eutheria</taxon>
        <taxon>Euarchontoglires</taxon>
        <taxon>Glires</taxon>
        <taxon>Rodentia</taxon>
        <taxon>Hystricomorpha</taxon>
        <taxon>Caviidae</taxon>
        <taxon>Cavia</taxon>
    </lineage>
</organism>
<feature type="domain" description="GAIN-B" evidence="19">
    <location>
        <begin position="598"/>
        <end position="777"/>
    </location>
</feature>
<dbReference type="InterPro" id="IPR000832">
    <property type="entry name" value="GPCR_2_secretin-like"/>
</dbReference>
<dbReference type="Gene3D" id="2.60.220.50">
    <property type="match status" value="1"/>
</dbReference>
<dbReference type="Gene3D" id="2.60.120.740">
    <property type="match status" value="1"/>
</dbReference>
<evidence type="ECO:0000256" key="15">
    <source>
        <dbReference type="PROSITE-ProRule" id="PRU00446"/>
    </source>
</evidence>
<reference evidence="24" key="3">
    <citation type="submission" date="2025-09" db="UniProtKB">
        <authorList>
            <consortium name="Ensembl"/>
        </authorList>
    </citation>
    <scope>IDENTIFICATION</scope>
    <source>
        <strain evidence="24">2N</strain>
    </source>
</reference>
<proteinExistence type="predicted"/>
<feature type="transmembrane region" description="Helical" evidence="17">
    <location>
        <begin position="891"/>
        <end position="911"/>
    </location>
</feature>
<accession>A0A286X8T3</accession>
<keyword evidence="11" id="KW-0675">Receptor</keyword>
<evidence type="ECO:0000256" key="14">
    <source>
        <dbReference type="ARBA" id="ARBA00034109"/>
    </source>
</evidence>
<dbReference type="Pfam" id="PF02140">
    <property type="entry name" value="SUEL_Lectin"/>
    <property type="match status" value="1"/>
</dbReference>
<evidence type="ECO:0000256" key="18">
    <source>
        <dbReference type="SAM" id="SignalP"/>
    </source>
</evidence>
<evidence type="ECO:0000256" key="16">
    <source>
        <dbReference type="SAM" id="MobiDB-lite"/>
    </source>
</evidence>
<feature type="region of interest" description="Disordered" evidence="16">
    <location>
        <begin position="401"/>
        <end position="449"/>
    </location>
</feature>
<dbReference type="PROSITE" id="PS51132">
    <property type="entry name" value="OLF"/>
    <property type="match status" value="1"/>
</dbReference>
<evidence type="ECO:0000259" key="19">
    <source>
        <dbReference type="PROSITE" id="PS50221"/>
    </source>
</evidence>
<feature type="transmembrane region" description="Helical" evidence="17">
    <location>
        <begin position="824"/>
        <end position="842"/>
    </location>
</feature>
<dbReference type="InterPro" id="IPR043159">
    <property type="entry name" value="Lectin_gal-bd_sf"/>
</dbReference>
<dbReference type="InterPro" id="IPR001879">
    <property type="entry name" value="GPCR_2_extracellular_dom"/>
</dbReference>
<dbReference type="Gene3D" id="1.20.1070.10">
    <property type="entry name" value="Rhodopsin 7-helix transmembrane proteins"/>
    <property type="match status" value="1"/>
</dbReference>
<dbReference type="Pfam" id="PF02191">
    <property type="entry name" value="OLF"/>
    <property type="match status" value="1"/>
</dbReference>
<dbReference type="SMART" id="SM00303">
    <property type="entry name" value="GPS"/>
    <property type="match status" value="1"/>
</dbReference>
<feature type="transmembrane region" description="Helical" evidence="17">
    <location>
        <begin position="931"/>
        <end position="954"/>
    </location>
</feature>
<gene>
    <name evidence="24" type="primary">ADGRL3</name>
</gene>
<dbReference type="InterPro" id="IPR017983">
    <property type="entry name" value="GPCR_2_secretin-like_CS"/>
</dbReference>
<dbReference type="InterPro" id="IPR003924">
    <property type="entry name" value="GPCR_2_latrophilin"/>
</dbReference>
<keyword evidence="3" id="KW-0597">Phosphoprotein</keyword>
<dbReference type="VEuPathDB" id="HostDB:ENSCPOG00000010490"/>
<feature type="transmembrane region" description="Helical" evidence="17">
    <location>
        <begin position="789"/>
        <end position="812"/>
    </location>
</feature>
<dbReference type="InterPro" id="IPR057244">
    <property type="entry name" value="GAIN_B"/>
</dbReference>
<dbReference type="EMBL" id="AAKN02028465">
    <property type="status" value="NOT_ANNOTATED_CDS"/>
    <property type="molecule type" value="Genomic_DNA"/>
</dbReference>
<dbReference type="SMART" id="SM00284">
    <property type="entry name" value="OLF"/>
    <property type="match status" value="1"/>
</dbReference>
<dbReference type="FunFam" id="2.60.220.50:FF:000001">
    <property type="entry name" value="Adhesion G protein-coupled receptor L2"/>
    <property type="match status" value="1"/>
</dbReference>
<evidence type="ECO:0000256" key="1">
    <source>
        <dbReference type="ARBA" id="ARBA00004651"/>
    </source>
</evidence>
<keyword evidence="8" id="KW-0297">G-protein coupled receptor</keyword>
<dbReference type="Pfam" id="PF02354">
    <property type="entry name" value="Latrophilin"/>
    <property type="match status" value="1"/>
</dbReference>
<evidence type="ECO:0000256" key="10">
    <source>
        <dbReference type="ARBA" id="ARBA00023157"/>
    </source>
</evidence>
<dbReference type="EMBL" id="AAKN02028467">
    <property type="status" value="NOT_ANNOTATED_CDS"/>
    <property type="molecule type" value="Genomic_DNA"/>
</dbReference>
<feature type="chain" id="PRO_5012154265" evidence="18">
    <location>
        <begin position="20"/>
        <end position="1179"/>
    </location>
</feature>
<keyword evidence="9 17" id="KW-0472">Membrane</keyword>
<dbReference type="GO" id="GO:0007189">
    <property type="term" value="P:adenylate cyclase-activating G protein-coupled receptor signaling pathway"/>
    <property type="evidence" value="ECO:0007669"/>
    <property type="project" value="TreeGrafter"/>
</dbReference>
<dbReference type="CDD" id="cd22846">
    <property type="entry name" value="Gal_Rha_Lectin_LPHN3"/>
    <property type="match status" value="1"/>
</dbReference>
<sequence length="1179" mass="131940">MWPLQLLIITMLSAPVVHAFSRAPIPMAVVRRELSCESYPIELRCPGTDVIMIESANYGRTDDKICDSDPAQMENIRCYLPDAYKIMSQRCNNRTQCAVVAGPDVFPDPCPGTYKYLEVQYECVPYMEQKVFLCPGLLKGVYQSEHLFESDHQSGAWCKDPLQASDKIYYMPWTPYRTDTLTEYSSKDDVIAGRPTTTYKLPHRVDGTGFVVYDGALFFNKERTRNIVKFDLRTRIKSGEAIIANANYHDTSPYRWGGKSDIDLAVDENGLWVIYATEQNNGKIVISQLNPYTLRIEGTWDTAYDKRSASNAFMICGILYVVKSVYEDDDNEATGNKIDYIYNTDQSKDSLVDVPFPNSYQYIAAVDYNPRDNLLYVWNNYHVVKYSLDFGPLDSRSGVSTPGPLGMGSTTTSATLRTTPWGAGRSTTPSGSGRRNRSTSTPSPALELPGDVTTHLPSAASQAPALEESCEAVEAREIMWFKTRQGQVAKQPCPAGTIGVSTYLCLAPDGNWDPQGPDLSNCSSLWVNHITQKLQKRERSCRAYVQAMVETVNNLLQPQALNAWRDLTTSDQLRAATMLLDTVEESAFVLADNLLKTDIVRENTDNIQLEVARLSTEGNLEDLKFPENMAHGSTIQLSANTLKQNGRNGEIRVAFVLYNNLGPYLSTENASMKLGTEALSTNHSVIVNSPVITAAINKEFSNKVYLADPVVFTVKHIKQSEENFNPNCSFWSYSKRTMTGYWSTQGCRLLTTNKTHTTCSCNHLTNFAVLMAHVEVKHSDAVHDLLLDVITWVGILLSLVCLLICIFTFCFFRGLQSDRNTIHKNLCISLFVAELLFLIGINRTDQPIACAVFAALLHFFFLAAFTWMFLEGVQLYIMLVEVFESEHSRRKYFYLVGYGMPALIVAVSAAVDYRSYGTDKVCWLRLDTYFIWSFIGPATLIIMLNVIFLGIALYKMFHHTAILKPESGCLDNIKSWVIGAIALLCLLGLTWAFGLMYINESTVIMAYLFTIFNSLQGMFIFIFHCVLQKKVRKEFGKCLRTHCCSGKSTESSIGSGKTSGSRTPGRYSTGSQSRIRRMWNDTVRKQSESSFITGDINSSASLNRGSYLPCIQACVSYLGAMANHLISNALLRPHGTNNPYNTLLGEPAVCNNPSVSMYNAQEPYRETSMGVKLNIAYQM</sequence>
<keyword evidence="6 17" id="KW-1133">Transmembrane helix</keyword>
<dbReference type="FunFam" id="1.20.1070.10:FF:000011">
    <property type="entry name" value="Adhesion G protein-coupled receptor L2"/>
    <property type="match status" value="1"/>
</dbReference>
<reference evidence="25" key="1">
    <citation type="journal article" date="2011" name="Nature">
        <title>A high-resolution map of human evolutionary constraint using 29 mammals.</title>
        <authorList>
            <person name="Lindblad-Toh K."/>
            <person name="Garber M."/>
            <person name="Zuk O."/>
            <person name="Lin M.F."/>
            <person name="Parker B.J."/>
            <person name="Washietl S."/>
            <person name="Kheradpour P."/>
            <person name="Ernst J."/>
            <person name="Jordan G."/>
            <person name="Mauceli E."/>
            <person name="Ward L.D."/>
            <person name="Lowe C.B."/>
            <person name="Holloway A.K."/>
            <person name="Clamp M."/>
            <person name="Gnerre S."/>
            <person name="Alfoldi J."/>
            <person name="Beal K."/>
            <person name="Chang J."/>
            <person name="Clawson H."/>
            <person name="Cuff J."/>
            <person name="Di Palma F."/>
            <person name="Fitzgerald S."/>
            <person name="Flicek P."/>
            <person name="Guttman M."/>
            <person name="Hubisz M.J."/>
            <person name="Jaffe D.B."/>
            <person name="Jungreis I."/>
            <person name="Kent W.J."/>
            <person name="Kostka D."/>
            <person name="Lara M."/>
            <person name="Martins A.L."/>
            <person name="Massingham T."/>
            <person name="Moltke I."/>
            <person name="Raney B.J."/>
            <person name="Rasmussen M.D."/>
            <person name="Robinson J."/>
            <person name="Stark A."/>
            <person name="Vilella A.J."/>
            <person name="Wen J."/>
            <person name="Xie X."/>
            <person name="Zody M.C."/>
            <person name="Baldwin J."/>
            <person name="Bloom T."/>
            <person name="Chin C.W."/>
            <person name="Heiman D."/>
            <person name="Nicol R."/>
            <person name="Nusbaum C."/>
            <person name="Young S."/>
            <person name="Wilkinson J."/>
            <person name="Worley K.C."/>
            <person name="Kovar C.L."/>
            <person name="Muzny D.M."/>
            <person name="Gibbs R.A."/>
            <person name="Cree A."/>
            <person name="Dihn H.H."/>
            <person name="Fowler G."/>
            <person name="Jhangiani S."/>
            <person name="Joshi V."/>
            <person name="Lee S."/>
            <person name="Lewis L.R."/>
            <person name="Nazareth L.V."/>
            <person name="Okwuonu G."/>
            <person name="Santibanez J."/>
            <person name="Warren W.C."/>
            <person name="Mardis E.R."/>
            <person name="Weinstock G.M."/>
            <person name="Wilson R.K."/>
            <person name="Delehaunty K."/>
            <person name="Dooling D."/>
            <person name="Fronik C."/>
            <person name="Fulton L."/>
            <person name="Fulton B."/>
            <person name="Graves T."/>
            <person name="Minx P."/>
            <person name="Sodergren E."/>
            <person name="Birney E."/>
            <person name="Margulies E.H."/>
            <person name="Herrero J."/>
            <person name="Green E.D."/>
            <person name="Haussler D."/>
            <person name="Siepel A."/>
            <person name="Goldman N."/>
            <person name="Pollard K.S."/>
            <person name="Pedersen J.S."/>
            <person name="Lander E.S."/>
            <person name="Kellis M."/>
        </authorList>
    </citation>
    <scope>NUCLEOTIDE SEQUENCE [LARGE SCALE GENOMIC DNA]</scope>
    <source>
        <strain evidence="25">2N</strain>
    </source>
</reference>
<name>A0A286X8T3_CAVPO</name>
<reference evidence="24" key="2">
    <citation type="submission" date="2025-08" db="UniProtKB">
        <authorList>
            <consortium name="Ensembl"/>
        </authorList>
    </citation>
    <scope>IDENTIFICATION</scope>
    <source>
        <strain evidence="24">2N</strain>
    </source>
</reference>
<dbReference type="AlphaFoldDB" id="A0A286X8T3"/>
<dbReference type="PANTHER" id="PTHR12011">
    <property type="entry name" value="ADHESION G-PROTEIN COUPLED RECEPTOR"/>
    <property type="match status" value="1"/>
</dbReference>
<dbReference type="InterPro" id="IPR003112">
    <property type="entry name" value="Olfac-like_dom"/>
</dbReference>
<dbReference type="Pfam" id="PF16489">
    <property type="entry name" value="GAIN"/>
    <property type="match status" value="1"/>
</dbReference>
<keyword evidence="7" id="KW-0770">Synapse</keyword>
<dbReference type="Ensembl" id="ENSCPOT00000043114.1">
    <property type="protein sequence ID" value="ENSCPOP00000021837.1"/>
    <property type="gene ID" value="ENSCPOG00000010490.4"/>
</dbReference>
<dbReference type="PROSITE" id="PS50227">
    <property type="entry name" value="G_PROTEIN_RECEP_F2_3"/>
    <property type="match status" value="1"/>
</dbReference>
<feature type="transmembrane region" description="Helical" evidence="17">
    <location>
        <begin position="1004"/>
        <end position="1027"/>
    </location>
</feature>
<dbReference type="EMBL" id="AAKN02028470">
    <property type="status" value="NOT_ANNOTATED_CDS"/>
    <property type="molecule type" value="Genomic_DNA"/>
</dbReference>
<evidence type="ECO:0000256" key="7">
    <source>
        <dbReference type="ARBA" id="ARBA00023018"/>
    </source>
</evidence>
<dbReference type="EMBL" id="AAKN02028468">
    <property type="status" value="NOT_ANNOTATED_CDS"/>
    <property type="molecule type" value="Genomic_DNA"/>
</dbReference>
<evidence type="ECO:0000256" key="9">
    <source>
        <dbReference type="ARBA" id="ARBA00023136"/>
    </source>
</evidence>
<keyword evidence="13" id="KW-0807">Transducer</keyword>
<dbReference type="Pfam" id="PF00002">
    <property type="entry name" value="7tm_2"/>
    <property type="match status" value="1"/>
</dbReference>
<dbReference type="GO" id="GO:0004930">
    <property type="term" value="F:G protein-coupled receptor activity"/>
    <property type="evidence" value="ECO:0007669"/>
    <property type="project" value="UniProtKB-KW"/>
</dbReference>
<dbReference type="PROSITE" id="PS50261">
    <property type="entry name" value="G_PROTEIN_RECEP_F2_4"/>
    <property type="match status" value="1"/>
</dbReference>
<keyword evidence="10 15" id="KW-1015">Disulfide bond</keyword>
<dbReference type="Pfam" id="PF01825">
    <property type="entry name" value="GPS"/>
    <property type="match status" value="1"/>
</dbReference>
<dbReference type="EMBL" id="AAKN02028464">
    <property type="status" value="NOT_ANNOTATED_CDS"/>
    <property type="molecule type" value="Genomic_DNA"/>
</dbReference>
<dbReference type="PROSITE" id="PS50228">
    <property type="entry name" value="SUEL_LECTIN"/>
    <property type="match status" value="1"/>
</dbReference>
<keyword evidence="25" id="KW-1185">Reference proteome</keyword>
<evidence type="ECO:0000256" key="13">
    <source>
        <dbReference type="ARBA" id="ARBA00023224"/>
    </source>
</evidence>
<dbReference type="InterPro" id="IPR046338">
    <property type="entry name" value="GAIN_dom_sf"/>
</dbReference>
<feature type="region of interest" description="Disordered" evidence="16">
    <location>
        <begin position="1046"/>
        <end position="1070"/>
    </location>
</feature>
<dbReference type="InterPro" id="IPR032471">
    <property type="entry name" value="AGRL2-4_GAIN_subdom_A"/>
</dbReference>
<evidence type="ECO:0000256" key="2">
    <source>
        <dbReference type="ARBA" id="ARBA00022475"/>
    </source>
</evidence>
<dbReference type="InterPro" id="IPR000922">
    <property type="entry name" value="Lectin_gal-bd_dom"/>
</dbReference>
<keyword evidence="4 17" id="KW-0812">Transmembrane</keyword>
<feature type="transmembrane region" description="Helical" evidence="17">
    <location>
        <begin position="848"/>
        <end position="870"/>
    </location>
</feature>
<dbReference type="InterPro" id="IPR017981">
    <property type="entry name" value="GPCR_2-like_7TM"/>
</dbReference>
<feature type="domain" description="G-protein coupled receptors family 2 profile 2" evidence="22">
    <location>
        <begin position="787"/>
        <end position="1028"/>
    </location>
</feature>
<feature type="disulfide bond" evidence="15">
    <location>
        <begin position="134"/>
        <end position="316"/>
    </location>
</feature>
<evidence type="ECO:0000256" key="8">
    <source>
        <dbReference type="ARBA" id="ARBA00023040"/>
    </source>
</evidence>
<feature type="domain" description="Olfactomedin-like" evidence="23">
    <location>
        <begin position="133"/>
        <end position="392"/>
    </location>
</feature>
<dbReference type="Gene3D" id="4.10.1240.10">
    <property type="entry name" value="GPCR, family 2, extracellular hormone receptor domain"/>
    <property type="match status" value="1"/>
</dbReference>
<dbReference type="PROSITE" id="PS50221">
    <property type="entry name" value="GAIN_B"/>
    <property type="match status" value="1"/>
</dbReference>
<dbReference type="EMBL" id="AAKN02028463">
    <property type="status" value="NOT_ANNOTATED_CDS"/>
    <property type="molecule type" value="Genomic_DNA"/>
</dbReference>
<evidence type="ECO:0000256" key="4">
    <source>
        <dbReference type="ARBA" id="ARBA00022692"/>
    </source>
</evidence>
<dbReference type="EMBL" id="AAKN02028471">
    <property type="status" value="NOT_ANNOTATED_CDS"/>
    <property type="molecule type" value="Genomic_DNA"/>
</dbReference>
<dbReference type="Pfam" id="PF02793">
    <property type="entry name" value="HRM"/>
    <property type="match status" value="1"/>
</dbReference>
<dbReference type="InterPro" id="IPR000203">
    <property type="entry name" value="GPS"/>
</dbReference>
<dbReference type="Gene3D" id="1.25.40.610">
    <property type="match status" value="1"/>
</dbReference>
<dbReference type="EMBL" id="AAKN02028469">
    <property type="status" value="NOT_ANNOTATED_CDS"/>
    <property type="molecule type" value="Genomic_DNA"/>
</dbReference>
<feature type="compositionally biased region" description="Low complexity" evidence="16">
    <location>
        <begin position="410"/>
        <end position="444"/>
    </location>
</feature>
<dbReference type="SMART" id="SM00008">
    <property type="entry name" value="HormR"/>
    <property type="match status" value="1"/>
</dbReference>
<dbReference type="GeneTree" id="ENSGT00940000155527"/>
<dbReference type="EMBL" id="AAKN02028466">
    <property type="status" value="NOT_ANNOTATED_CDS"/>
    <property type="molecule type" value="Genomic_DNA"/>
</dbReference>
<dbReference type="InterPro" id="IPR003334">
    <property type="entry name" value="GPCR_2_latrophilin_rcpt_C"/>
</dbReference>
<dbReference type="PRINTS" id="PR01444">
    <property type="entry name" value="LATROPHILIN"/>
</dbReference>
<evidence type="ECO:0000256" key="12">
    <source>
        <dbReference type="ARBA" id="ARBA00023180"/>
    </source>
</evidence>
<keyword evidence="12" id="KW-0325">Glycoprotein</keyword>
<dbReference type="InterPro" id="IPR036445">
    <property type="entry name" value="GPCR_2_extracell_dom_sf"/>
</dbReference>
<dbReference type="PRINTS" id="PR00249">
    <property type="entry name" value="GPCRSECRETIN"/>
</dbReference>
<evidence type="ECO:0000313" key="24">
    <source>
        <dbReference type="Ensembl" id="ENSCPOP00000021837.1"/>
    </source>
</evidence>
<feature type="signal peptide" evidence="18">
    <location>
        <begin position="1"/>
        <end position="19"/>
    </location>
</feature>
<dbReference type="EMBL" id="AAKN02028462">
    <property type="status" value="NOT_ANNOTATED_CDS"/>
    <property type="molecule type" value="Genomic_DNA"/>
</dbReference>
<protein>
    <submittedName>
        <fullName evidence="24">Adhesion G protein-coupled receptor L3</fullName>
    </submittedName>
</protein>
<dbReference type="GO" id="GO:0097060">
    <property type="term" value="C:synaptic membrane"/>
    <property type="evidence" value="ECO:0007669"/>
    <property type="project" value="UniProtKB-SubCell"/>
</dbReference>
<comment type="subcellular location">
    <subcellularLocation>
        <location evidence="1">Cell membrane</location>
        <topology evidence="1">Multi-pass membrane protein</topology>
    </subcellularLocation>
    <subcellularLocation>
        <location evidence="14">Synaptic cell membrane</location>
    </subcellularLocation>
</comment>
<evidence type="ECO:0000256" key="5">
    <source>
        <dbReference type="ARBA" id="ARBA00022729"/>
    </source>
</evidence>
<evidence type="ECO:0000256" key="11">
    <source>
        <dbReference type="ARBA" id="ARBA00023170"/>
    </source>
</evidence>
<dbReference type="GO" id="GO:0030246">
    <property type="term" value="F:carbohydrate binding"/>
    <property type="evidence" value="ECO:0007669"/>
    <property type="project" value="InterPro"/>
</dbReference>
<dbReference type="PROSITE" id="PS00650">
    <property type="entry name" value="G_PROTEIN_RECEP_F2_2"/>
    <property type="match status" value="1"/>
</dbReference>
<keyword evidence="2" id="KW-1003">Cell membrane</keyword>
<feature type="transmembrane region" description="Helical" evidence="17">
    <location>
        <begin position="975"/>
        <end position="998"/>
    </location>
</feature>
<dbReference type="FunFam" id="2.60.120.740:FF:000001">
    <property type="entry name" value="Adhesion G protein-coupled receptor L2"/>
    <property type="match status" value="1"/>
</dbReference>
<dbReference type="GO" id="GO:0007166">
    <property type="term" value="P:cell surface receptor signaling pathway"/>
    <property type="evidence" value="ECO:0007669"/>
    <property type="project" value="InterPro"/>
</dbReference>